<proteinExistence type="predicted"/>
<dbReference type="Proteomes" id="UP000615446">
    <property type="component" value="Unassembled WGS sequence"/>
</dbReference>
<feature type="compositionally biased region" description="Basic and acidic residues" evidence="1">
    <location>
        <begin position="180"/>
        <end position="197"/>
    </location>
</feature>
<comment type="caution">
    <text evidence="2">The sequence shown here is derived from an EMBL/GenBank/DDBJ whole genome shotgun (WGS) entry which is preliminary data.</text>
</comment>
<feature type="region of interest" description="Disordered" evidence="1">
    <location>
        <begin position="175"/>
        <end position="197"/>
    </location>
</feature>
<accession>A0A8H3MCC2</accession>
<reference evidence="2" key="1">
    <citation type="submission" date="2019-10" db="EMBL/GenBank/DDBJ databases">
        <title>Conservation and host-specific expression of non-tandemly repeated heterogenous ribosome RNA gene in arbuscular mycorrhizal fungi.</title>
        <authorList>
            <person name="Maeda T."/>
            <person name="Kobayashi Y."/>
            <person name="Nakagawa T."/>
            <person name="Ezawa T."/>
            <person name="Yamaguchi K."/>
            <person name="Bino T."/>
            <person name="Nishimoto Y."/>
            <person name="Shigenobu S."/>
            <person name="Kawaguchi M."/>
        </authorList>
    </citation>
    <scope>NUCLEOTIDE SEQUENCE</scope>
    <source>
        <strain evidence="2">HR1</strain>
    </source>
</reference>
<name>A0A8H3MCC2_9GLOM</name>
<gene>
    <name evidence="2" type="ORF">RCL2_003088900</name>
</gene>
<evidence type="ECO:0000256" key="1">
    <source>
        <dbReference type="SAM" id="MobiDB-lite"/>
    </source>
</evidence>
<evidence type="ECO:0000313" key="2">
    <source>
        <dbReference type="EMBL" id="GET04589.1"/>
    </source>
</evidence>
<sequence>MNELTLLAEISNDMKWTDKLSILQTKEYSDSERAKDHYHYYIQEENWFTDFTMNLELLTYSITLCKKDNDHVGGLNVHRRNVSPKVHFAEVFVDTALASRSDNLSNFKNFVPPKIFKSEFSQEVRPYHYFKTDRYMDINDSNFKELYLTICFIFKRKSYRFVTHGTYSLLEWEEGEKEEGEGRRLEMEEREGKYNLE</sequence>
<evidence type="ECO:0000313" key="3">
    <source>
        <dbReference type="Proteomes" id="UP000615446"/>
    </source>
</evidence>
<protein>
    <submittedName>
        <fullName evidence="2">Uncharacterized protein</fullName>
    </submittedName>
</protein>
<dbReference type="EMBL" id="BLAL01000356">
    <property type="protein sequence ID" value="GET04589.1"/>
    <property type="molecule type" value="Genomic_DNA"/>
</dbReference>
<organism evidence="2 3">
    <name type="scientific">Rhizophagus clarus</name>
    <dbReference type="NCBI Taxonomy" id="94130"/>
    <lineage>
        <taxon>Eukaryota</taxon>
        <taxon>Fungi</taxon>
        <taxon>Fungi incertae sedis</taxon>
        <taxon>Mucoromycota</taxon>
        <taxon>Glomeromycotina</taxon>
        <taxon>Glomeromycetes</taxon>
        <taxon>Glomerales</taxon>
        <taxon>Glomeraceae</taxon>
        <taxon>Rhizophagus</taxon>
    </lineage>
</organism>
<dbReference type="AlphaFoldDB" id="A0A8H3MCC2"/>